<dbReference type="InterPro" id="IPR051400">
    <property type="entry name" value="HAD-like_hydrolase"/>
</dbReference>
<accession>A0A4P2VLH0</accession>
<keyword evidence="6" id="KW-1185">Reference proteome</keyword>
<sequence length="172" mass="18856">MNLVNNKNNISYAVFVDASGTILGGSQTGALGVELYPDSIKLLNAMRERNIHGINIKTGLITNWGNKINAMLKALNVMDCFDVVISSDSVPKGKPDAETFHYACSLVDIEPKNAIHIGDSLFDDALGAQNAGLHGIWLRRSPYSSKDSKTLKHPIFNNLNDVLLYLESIIRK</sequence>
<dbReference type="InterPro" id="IPR023214">
    <property type="entry name" value="HAD_sf"/>
</dbReference>
<dbReference type="RefSeq" id="WP_246035215.1">
    <property type="nucleotide sequence ID" value="NZ_AP019368.1"/>
</dbReference>
<dbReference type="Pfam" id="PF00702">
    <property type="entry name" value="Hydrolase"/>
    <property type="match status" value="1"/>
</dbReference>
<proteinExistence type="predicted"/>
<dbReference type="AlphaFoldDB" id="A0A4P2VLH0"/>
<dbReference type="InterPro" id="IPR036412">
    <property type="entry name" value="HAD-like_sf"/>
</dbReference>
<keyword evidence="2" id="KW-0479">Metal-binding</keyword>
<organism evidence="5 6">
    <name type="scientific">Fluviispira sanaruensis</name>
    <dbReference type="NCBI Taxonomy" id="2493639"/>
    <lineage>
        <taxon>Bacteria</taxon>
        <taxon>Pseudomonadati</taxon>
        <taxon>Bdellovibrionota</taxon>
        <taxon>Oligoflexia</taxon>
        <taxon>Silvanigrellales</taxon>
        <taxon>Silvanigrellaceae</taxon>
        <taxon>Fluviispira</taxon>
    </lineage>
</organism>
<comment type="cofactor">
    <cofactor evidence="1">
        <name>Mg(2+)</name>
        <dbReference type="ChEBI" id="CHEBI:18420"/>
    </cofactor>
</comment>
<dbReference type="GO" id="GO:0016791">
    <property type="term" value="F:phosphatase activity"/>
    <property type="evidence" value="ECO:0007669"/>
    <property type="project" value="TreeGrafter"/>
</dbReference>
<evidence type="ECO:0000313" key="6">
    <source>
        <dbReference type="Proteomes" id="UP000291236"/>
    </source>
</evidence>
<name>A0A4P2VLH0_FLUSA</name>
<gene>
    <name evidence="5" type="ORF">JCM31447_06690</name>
</gene>
<dbReference type="SUPFAM" id="SSF56784">
    <property type="entry name" value="HAD-like"/>
    <property type="match status" value="1"/>
</dbReference>
<reference evidence="5 6" key="1">
    <citation type="submission" date="2018-12" db="EMBL/GenBank/DDBJ databases">
        <title>Rubrispira sanarue gen. nov., sp., nov., a member of the order Silvanigrellales, isolated from a brackish lake in Hamamatsu Japan.</title>
        <authorList>
            <person name="Maejima Y."/>
            <person name="Iino T."/>
            <person name="Muraguchi Y."/>
            <person name="Fukuda K."/>
            <person name="Nojiri H."/>
            <person name="Ohkuma M."/>
            <person name="Moriuchi R."/>
            <person name="Dohra H."/>
            <person name="Kimbara K."/>
            <person name="Shintani M."/>
        </authorList>
    </citation>
    <scope>NUCLEOTIDE SEQUENCE [LARGE SCALE GENOMIC DNA]</scope>
    <source>
        <strain evidence="5 6">RF1110005</strain>
    </source>
</reference>
<dbReference type="InterPro" id="IPR006439">
    <property type="entry name" value="HAD-SF_hydro_IA"/>
</dbReference>
<dbReference type="Proteomes" id="UP000291236">
    <property type="component" value="Chromosome"/>
</dbReference>
<evidence type="ECO:0000256" key="2">
    <source>
        <dbReference type="ARBA" id="ARBA00022723"/>
    </source>
</evidence>
<dbReference type="GO" id="GO:0044281">
    <property type="term" value="P:small molecule metabolic process"/>
    <property type="evidence" value="ECO:0007669"/>
    <property type="project" value="UniProtKB-ARBA"/>
</dbReference>
<evidence type="ECO:0000256" key="4">
    <source>
        <dbReference type="ARBA" id="ARBA00022842"/>
    </source>
</evidence>
<dbReference type="PANTHER" id="PTHR46470:SF2">
    <property type="entry name" value="GLYCERALDEHYDE 3-PHOSPHATE PHOSPHATASE"/>
    <property type="match status" value="1"/>
</dbReference>
<dbReference type="NCBIfam" id="TIGR01549">
    <property type="entry name" value="HAD-SF-IA-v1"/>
    <property type="match status" value="1"/>
</dbReference>
<dbReference type="EMBL" id="AP019368">
    <property type="protein sequence ID" value="BBH52229.1"/>
    <property type="molecule type" value="Genomic_DNA"/>
</dbReference>
<evidence type="ECO:0008006" key="7">
    <source>
        <dbReference type="Google" id="ProtNLM"/>
    </source>
</evidence>
<protein>
    <recommendedName>
        <fullName evidence="7">HAD family hydrolase</fullName>
    </recommendedName>
</protein>
<dbReference type="KEGG" id="sbf:JCM31447_06690"/>
<evidence type="ECO:0000256" key="3">
    <source>
        <dbReference type="ARBA" id="ARBA00022801"/>
    </source>
</evidence>
<keyword evidence="4" id="KW-0460">Magnesium</keyword>
<dbReference type="Gene3D" id="3.40.50.1000">
    <property type="entry name" value="HAD superfamily/HAD-like"/>
    <property type="match status" value="1"/>
</dbReference>
<evidence type="ECO:0000313" key="5">
    <source>
        <dbReference type="EMBL" id="BBH52229.1"/>
    </source>
</evidence>
<dbReference type="PANTHER" id="PTHR46470">
    <property type="entry name" value="N-ACYLNEURAMINATE-9-PHOSPHATASE"/>
    <property type="match status" value="1"/>
</dbReference>
<dbReference type="GO" id="GO:0046872">
    <property type="term" value="F:metal ion binding"/>
    <property type="evidence" value="ECO:0007669"/>
    <property type="project" value="UniProtKB-KW"/>
</dbReference>
<keyword evidence="3" id="KW-0378">Hydrolase</keyword>
<evidence type="ECO:0000256" key="1">
    <source>
        <dbReference type="ARBA" id="ARBA00001946"/>
    </source>
</evidence>